<evidence type="ECO:0000313" key="2">
    <source>
        <dbReference type="EMBL" id="PON36187.1"/>
    </source>
</evidence>
<feature type="non-terminal residue" evidence="2">
    <location>
        <position position="1"/>
    </location>
</feature>
<feature type="region of interest" description="Disordered" evidence="1">
    <location>
        <begin position="30"/>
        <end position="55"/>
    </location>
</feature>
<organism evidence="2 3">
    <name type="scientific">Parasponia andersonii</name>
    <name type="common">Sponia andersonii</name>
    <dbReference type="NCBI Taxonomy" id="3476"/>
    <lineage>
        <taxon>Eukaryota</taxon>
        <taxon>Viridiplantae</taxon>
        <taxon>Streptophyta</taxon>
        <taxon>Embryophyta</taxon>
        <taxon>Tracheophyta</taxon>
        <taxon>Spermatophyta</taxon>
        <taxon>Magnoliopsida</taxon>
        <taxon>eudicotyledons</taxon>
        <taxon>Gunneridae</taxon>
        <taxon>Pentapetalae</taxon>
        <taxon>rosids</taxon>
        <taxon>fabids</taxon>
        <taxon>Rosales</taxon>
        <taxon>Cannabaceae</taxon>
        <taxon>Parasponia</taxon>
    </lineage>
</organism>
<dbReference type="Proteomes" id="UP000237105">
    <property type="component" value="Unassembled WGS sequence"/>
</dbReference>
<protein>
    <submittedName>
        <fullName evidence="2">Uncharacterized protein</fullName>
    </submittedName>
</protein>
<gene>
    <name evidence="2" type="ORF">PanWU01x14_330400</name>
</gene>
<proteinExistence type="predicted"/>
<name>A0A2P5AI24_PARAD</name>
<comment type="caution">
    <text evidence="2">The sequence shown here is derived from an EMBL/GenBank/DDBJ whole genome shotgun (WGS) entry which is preliminary data.</text>
</comment>
<evidence type="ECO:0000313" key="3">
    <source>
        <dbReference type="Proteomes" id="UP000237105"/>
    </source>
</evidence>
<dbReference type="AlphaFoldDB" id="A0A2P5AI24"/>
<accession>A0A2P5AI24</accession>
<sequence length="55" mass="6062">WAHGLPEAKVESIPDLRRVRPSLILTSIVGGQEPRGSSTRRPSEAAHYSKLRQGI</sequence>
<keyword evidence="3" id="KW-1185">Reference proteome</keyword>
<reference evidence="3" key="1">
    <citation type="submission" date="2016-06" db="EMBL/GenBank/DDBJ databases">
        <title>Parallel loss of symbiosis genes in relatives of nitrogen-fixing non-legume Parasponia.</title>
        <authorList>
            <person name="Van Velzen R."/>
            <person name="Holmer R."/>
            <person name="Bu F."/>
            <person name="Rutten L."/>
            <person name="Van Zeijl A."/>
            <person name="Liu W."/>
            <person name="Santuari L."/>
            <person name="Cao Q."/>
            <person name="Sharma T."/>
            <person name="Shen D."/>
            <person name="Roswanjaya Y."/>
            <person name="Wardhani T."/>
            <person name="Kalhor M.S."/>
            <person name="Jansen J."/>
            <person name="Van den Hoogen J."/>
            <person name="Gungor B."/>
            <person name="Hartog M."/>
            <person name="Hontelez J."/>
            <person name="Verver J."/>
            <person name="Yang W.-C."/>
            <person name="Schijlen E."/>
            <person name="Repin R."/>
            <person name="Schilthuizen M."/>
            <person name="Schranz E."/>
            <person name="Heidstra R."/>
            <person name="Miyata K."/>
            <person name="Fedorova E."/>
            <person name="Kohlen W."/>
            <person name="Bisseling T."/>
            <person name="Smit S."/>
            <person name="Geurts R."/>
        </authorList>
    </citation>
    <scope>NUCLEOTIDE SEQUENCE [LARGE SCALE GENOMIC DNA]</scope>
    <source>
        <strain evidence="3">cv. WU1-14</strain>
    </source>
</reference>
<dbReference type="EMBL" id="JXTB01000580">
    <property type="protein sequence ID" value="PON36187.1"/>
    <property type="molecule type" value="Genomic_DNA"/>
</dbReference>
<evidence type="ECO:0000256" key="1">
    <source>
        <dbReference type="SAM" id="MobiDB-lite"/>
    </source>
</evidence>